<protein>
    <submittedName>
        <fullName evidence="2">Glycosyltransferase involved in cell wall bisynthesis</fullName>
    </submittedName>
</protein>
<dbReference type="SUPFAM" id="SSF53756">
    <property type="entry name" value="UDP-Glycosyltransferase/glycogen phosphorylase"/>
    <property type="match status" value="1"/>
</dbReference>
<dbReference type="PANTHER" id="PTHR12526">
    <property type="entry name" value="GLYCOSYLTRANSFERASE"/>
    <property type="match status" value="1"/>
</dbReference>
<sequence>MVQPYDQKDAQPALKVVGQRPVRVIISANTSWNLVNFRSSLIRVLIARGYEVIAVAPRDKYSDALVALGCRYISVEMDNKGTNPVRDLALTAQYLRIMRRERPDLYLGWTIKPNIYGSLSARAVGAASINNISGLGTAFLHGGMIQALVKALYKIGLIKSERILFQNDEDRSIFVADEIVEAGRSITIPGSGINLDHYEPQSLGARSGQGGPVFLLIARMLRDKGVEEFVEAARQVRAVMPAARFQLLGFLDVENRTAIARSTVEQWVAEGVVEYLGVTDDVRPFIAASDCVVLPSYREGTPRTLLEAMAMGRPLVATDVPGCRETVDDGVNGWLCRVKDAADLAEKMLRMARASPESRAEMGRQSRLKAEREFDERIVIDAYLKAIDEAMAKKGNKATGVPDVA</sequence>
<name>A0A1K2HSU7_9HYPH</name>
<dbReference type="AlphaFoldDB" id="A0A1K2HSU7"/>
<dbReference type="Gene3D" id="3.40.50.2000">
    <property type="entry name" value="Glycogen Phosphorylase B"/>
    <property type="match status" value="2"/>
</dbReference>
<dbReference type="EMBL" id="FPKU01000001">
    <property type="protein sequence ID" value="SFZ80671.1"/>
    <property type="molecule type" value="Genomic_DNA"/>
</dbReference>
<dbReference type="Pfam" id="PF13692">
    <property type="entry name" value="Glyco_trans_1_4"/>
    <property type="match status" value="1"/>
</dbReference>
<dbReference type="STRING" id="665118.SAMN02983003_0060"/>
<dbReference type="InterPro" id="IPR028098">
    <property type="entry name" value="Glyco_trans_4-like_N"/>
</dbReference>
<evidence type="ECO:0000313" key="3">
    <source>
        <dbReference type="Proteomes" id="UP000183447"/>
    </source>
</evidence>
<proteinExistence type="predicted"/>
<feature type="domain" description="Glycosyltransferase subfamily 4-like N-terminal" evidence="1">
    <location>
        <begin position="26"/>
        <end position="167"/>
    </location>
</feature>
<evidence type="ECO:0000259" key="1">
    <source>
        <dbReference type="Pfam" id="PF13477"/>
    </source>
</evidence>
<dbReference type="CDD" id="cd03808">
    <property type="entry name" value="GT4_CapM-like"/>
    <property type="match status" value="1"/>
</dbReference>
<dbReference type="PANTHER" id="PTHR12526:SF638">
    <property type="entry name" value="SPORE COAT PROTEIN SA"/>
    <property type="match status" value="1"/>
</dbReference>
<keyword evidence="2" id="KW-0808">Transferase</keyword>
<organism evidence="2 3">
    <name type="scientific">Devosia enhydra</name>
    <dbReference type="NCBI Taxonomy" id="665118"/>
    <lineage>
        <taxon>Bacteria</taxon>
        <taxon>Pseudomonadati</taxon>
        <taxon>Pseudomonadota</taxon>
        <taxon>Alphaproteobacteria</taxon>
        <taxon>Hyphomicrobiales</taxon>
        <taxon>Devosiaceae</taxon>
        <taxon>Devosia</taxon>
    </lineage>
</organism>
<dbReference type="GO" id="GO:0016757">
    <property type="term" value="F:glycosyltransferase activity"/>
    <property type="evidence" value="ECO:0007669"/>
    <property type="project" value="UniProtKB-ARBA"/>
</dbReference>
<dbReference type="Pfam" id="PF13477">
    <property type="entry name" value="Glyco_trans_4_2"/>
    <property type="match status" value="1"/>
</dbReference>
<gene>
    <name evidence="2" type="ORF">SAMN02983003_0060</name>
</gene>
<accession>A0A1K2HSU7</accession>
<dbReference type="Proteomes" id="UP000183447">
    <property type="component" value="Unassembled WGS sequence"/>
</dbReference>
<reference evidence="2 3" key="1">
    <citation type="submission" date="2016-11" db="EMBL/GenBank/DDBJ databases">
        <authorList>
            <person name="Jaros S."/>
            <person name="Januszkiewicz K."/>
            <person name="Wedrychowicz H."/>
        </authorList>
    </citation>
    <scope>NUCLEOTIDE SEQUENCE [LARGE SCALE GENOMIC DNA]</scope>
    <source>
        <strain evidence="2 3">ATCC 23634</strain>
    </source>
</reference>
<keyword evidence="3" id="KW-1185">Reference proteome</keyword>
<evidence type="ECO:0000313" key="2">
    <source>
        <dbReference type="EMBL" id="SFZ80671.1"/>
    </source>
</evidence>